<proteinExistence type="predicted"/>
<sequence>MELEHLTECFESDTAEFIVIYGRRRLGKSELVRESIESRGDAIYKEYRRKPTALAVG</sequence>
<dbReference type="InterPro" id="IPR011579">
    <property type="entry name" value="ATPase_dom"/>
</dbReference>
<accession>A0A346PK46</accession>
<dbReference type="KEGG" id="nag:AArcMg_4066"/>
<evidence type="ECO:0000313" key="3">
    <source>
        <dbReference type="Proteomes" id="UP000258613"/>
    </source>
</evidence>
<dbReference type="Pfam" id="PF01637">
    <property type="entry name" value="ATPase_2"/>
    <property type="match status" value="1"/>
</dbReference>
<organism evidence="2 3">
    <name type="scientific">Natrarchaeobaculum sulfurireducens</name>
    <dbReference type="NCBI Taxonomy" id="2044521"/>
    <lineage>
        <taxon>Archaea</taxon>
        <taxon>Methanobacteriati</taxon>
        <taxon>Methanobacteriota</taxon>
        <taxon>Stenosarchaea group</taxon>
        <taxon>Halobacteria</taxon>
        <taxon>Halobacteriales</taxon>
        <taxon>Natrialbaceae</taxon>
        <taxon>Natrarchaeobaculum</taxon>
    </lineage>
</organism>
<name>A0A346PK46_9EURY</name>
<protein>
    <submittedName>
        <fullName evidence="2">AAA+ superfamily ATPase fused to HTH and RecB nuclease domains</fullName>
    </submittedName>
</protein>
<gene>
    <name evidence="2" type="ORF">AArcMg_4066</name>
</gene>
<evidence type="ECO:0000313" key="2">
    <source>
        <dbReference type="EMBL" id="AXR79891.1"/>
    </source>
</evidence>
<dbReference type="InterPro" id="IPR027417">
    <property type="entry name" value="P-loop_NTPase"/>
</dbReference>
<dbReference type="GO" id="GO:0005524">
    <property type="term" value="F:ATP binding"/>
    <property type="evidence" value="ECO:0007669"/>
    <property type="project" value="InterPro"/>
</dbReference>
<dbReference type="Proteomes" id="UP000258613">
    <property type="component" value="Plasmid pAArc-Mg-01"/>
</dbReference>
<dbReference type="AlphaFoldDB" id="A0A346PK46"/>
<keyword evidence="3" id="KW-1185">Reference proteome</keyword>
<evidence type="ECO:0000259" key="1">
    <source>
        <dbReference type="Pfam" id="PF01637"/>
    </source>
</evidence>
<geneLocation type="plasmid" evidence="3">
    <name>paarc-mg-01</name>
</geneLocation>
<reference evidence="2 3" key="1">
    <citation type="submission" date="2018-02" db="EMBL/GenBank/DDBJ databases">
        <title>Phenotypic and genomic properties of facultatively anaerobic sulfur-reducing natronoarchaea from hypersaline soda lakes.</title>
        <authorList>
            <person name="Sorokin D.Y."/>
            <person name="Kublanov I.V."/>
            <person name="Roman P."/>
            <person name="Sinninghe Damste J.S."/>
            <person name="Golyshin P.N."/>
            <person name="Rojo D."/>
            <person name="Ciordia S."/>
            <person name="Mena M.D.C."/>
            <person name="Ferrer M."/>
            <person name="Messina E."/>
            <person name="Smedile F."/>
            <person name="La Spada G."/>
            <person name="La Cono V."/>
            <person name="Yakimov M.M."/>
        </authorList>
    </citation>
    <scope>NUCLEOTIDE SEQUENCE [LARGE SCALE GENOMIC DNA]</scope>
    <source>
        <strain evidence="2 3">AArc-Mg</strain>
        <plasmid evidence="3">paarc-mg-01</plasmid>
    </source>
</reference>
<dbReference type="EMBL" id="CP027032">
    <property type="protein sequence ID" value="AXR79891.1"/>
    <property type="molecule type" value="Genomic_DNA"/>
</dbReference>
<keyword evidence="2" id="KW-0614">Plasmid</keyword>
<dbReference type="Gene3D" id="3.40.50.300">
    <property type="entry name" value="P-loop containing nucleotide triphosphate hydrolases"/>
    <property type="match status" value="1"/>
</dbReference>
<feature type="domain" description="ATPase" evidence="1">
    <location>
        <begin position="1"/>
        <end position="42"/>
    </location>
</feature>